<gene>
    <name evidence="2" type="ORF">PHYPSEUDO_013587</name>
</gene>
<evidence type="ECO:0000313" key="2">
    <source>
        <dbReference type="EMBL" id="KAG7376409.1"/>
    </source>
</evidence>
<sequence length="433" mass="47689">MDELLPIVVEPTDASLTLEEALELLDNCDVVPNLEAIACGPPDVSLFGAESDTLTVSTEAKKRVRNPLNDVRRRQRRKAERQQLKDQVQQYEAVVERLKSSRTAQGDVESRALARQATAESPWLHAAVGEEHKRRRAEQANATLKCLLVERLQTTASIRDALAKEKVLLAKADPAVGLTLPVAPPNCLELSGVPDDATSLQLRLTVGSIFESTDAAFGSFASSNFDSLESISRVKQQDQTRGPCIELLTTTPLACNFNTAKSVLWDVVTAKEWLGKQNAFHLKTKENSLESVELRFSMKFEGLEQAQITLDGATLLQRRDEEYRTVLAWTTTILKESQELHFQSQGWIVVMKSPANPLAASVIRTCCRISAKQELADIAVPQRCGGHEAIASRKLQNSILRSMGQRVKNRVETVQQSLADRAGPPGSGTLIFV</sequence>
<keyword evidence="3" id="KW-1185">Reference proteome</keyword>
<evidence type="ECO:0008006" key="4">
    <source>
        <dbReference type="Google" id="ProtNLM"/>
    </source>
</evidence>
<dbReference type="Proteomes" id="UP000694044">
    <property type="component" value="Unassembled WGS sequence"/>
</dbReference>
<reference evidence="2" key="1">
    <citation type="submission" date="2021-02" db="EMBL/GenBank/DDBJ databases">
        <authorList>
            <person name="Palmer J.M."/>
        </authorList>
    </citation>
    <scope>NUCLEOTIDE SEQUENCE</scope>
    <source>
        <strain evidence="2">SCRP734</strain>
    </source>
</reference>
<dbReference type="OrthoDB" id="128194at2759"/>
<keyword evidence="1" id="KW-0175">Coiled coil</keyword>
<accession>A0A8T1V8I9</accession>
<feature type="coiled-coil region" evidence="1">
    <location>
        <begin position="74"/>
        <end position="101"/>
    </location>
</feature>
<protein>
    <recommendedName>
        <fullName evidence="4">BZIP domain-containing protein</fullName>
    </recommendedName>
</protein>
<evidence type="ECO:0000256" key="1">
    <source>
        <dbReference type="SAM" id="Coils"/>
    </source>
</evidence>
<comment type="caution">
    <text evidence="2">The sequence shown here is derived from an EMBL/GenBank/DDBJ whole genome shotgun (WGS) entry which is preliminary data.</text>
</comment>
<dbReference type="EMBL" id="JAGDFM010000708">
    <property type="protein sequence ID" value="KAG7376409.1"/>
    <property type="molecule type" value="Genomic_DNA"/>
</dbReference>
<name>A0A8T1V8I9_9STRA</name>
<proteinExistence type="predicted"/>
<dbReference type="AlphaFoldDB" id="A0A8T1V8I9"/>
<organism evidence="2 3">
    <name type="scientific">Phytophthora pseudosyringae</name>
    <dbReference type="NCBI Taxonomy" id="221518"/>
    <lineage>
        <taxon>Eukaryota</taxon>
        <taxon>Sar</taxon>
        <taxon>Stramenopiles</taxon>
        <taxon>Oomycota</taxon>
        <taxon>Peronosporomycetes</taxon>
        <taxon>Peronosporales</taxon>
        <taxon>Peronosporaceae</taxon>
        <taxon>Phytophthora</taxon>
    </lineage>
</organism>
<evidence type="ECO:0000313" key="3">
    <source>
        <dbReference type="Proteomes" id="UP000694044"/>
    </source>
</evidence>